<dbReference type="AlphaFoldDB" id="A0A1G9QSR4"/>
<dbReference type="STRING" id="683260.SAMN05421874_14049"/>
<dbReference type="Proteomes" id="UP000198683">
    <property type="component" value="Unassembled WGS sequence"/>
</dbReference>
<dbReference type="RefSeq" id="WP_090773712.1">
    <property type="nucleotide sequence ID" value="NZ_FNFB01000040.1"/>
</dbReference>
<proteinExistence type="predicted"/>
<name>A0A1G9QSR4_9ACTN</name>
<accession>A0A1G9QSR4</accession>
<organism evidence="1 2">
    <name type="scientific">Nonomuraea maritima</name>
    <dbReference type="NCBI Taxonomy" id="683260"/>
    <lineage>
        <taxon>Bacteria</taxon>
        <taxon>Bacillati</taxon>
        <taxon>Actinomycetota</taxon>
        <taxon>Actinomycetes</taxon>
        <taxon>Streptosporangiales</taxon>
        <taxon>Streptosporangiaceae</taxon>
        <taxon>Nonomuraea</taxon>
    </lineage>
</organism>
<dbReference type="EMBL" id="FNFB01000040">
    <property type="protein sequence ID" value="SDM14036.1"/>
    <property type="molecule type" value="Genomic_DNA"/>
</dbReference>
<reference evidence="1 2" key="1">
    <citation type="submission" date="2016-10" db="EMBL/GenBank/DDBJ databases">
        <authorList>
            <person name="de Groot N.N."/>
        </authorList>
    </citation>
    <scope>NUCLEOTIDE SEQUENCE [LARGE SCALE GENOMIC DNA]</scope>
    <source>
        <strain evidence="1 2">CGMCC 4.5681</strain>
    </source>
</reference>
<sequence>MTYGSKNLEYVTIPAAGVEWTCLVCEGIEETAPGYEPPSPLLCPSCIRLALVESLRALGVKL</sequence>
<evidence type="ECO:0000313" key="2">
    <source>
        <dbReference type="Proteomes" id="UP000198683"/>
    </source>
</evidence>
<keyword evidence="2" id="KW-1185">Reference proteome</keyword>
<gene>
    <name evidence="1" type="ORF">SAMN05421874_14049</name>
</gene>
<evidence type="ECO:0000313" key="1">
    <source>
        <dbReference type="EMBL" id="SDM14036.1"/>
    </source>
</evidence>
<protein>
    <submittedName>
        <fullName evidence="1">Uncharacterized protein</fullName>
    </submittedName>
</protein>